<dbReference type="InterPro" id="IPR036575">
    <property type="entry name" value="TFIIS_cen_dom_sf"/>
</dbReference>
<organism evidence="8 9">
    <name type="scientific">Crotalus adamanteus</name>
    <name type="common">Eastern diamondback rattlesnake</name>
    <dbReference type="NCBI Taxonomy" id="8729"/>
    <lineage>
        <taxon>Eukaryota</taxon>
        <taxon>Metazoa</taxon>
        <taxon>Chordata</taxon>
        <taxon>Craniata</taxon>
        <taxon>Vertebrata</taxon>
        <taxon>Euteleostomi</taxon>
        <taxon>Lepidosauria</taxon>
        <taxon>Squamata</taxon>
        <taxon>Bifurcata</taxon>
        <taxon>Unidentata</taxon>
        <taxon>Episquamata</taxon>
        <taxon>Toxicofera</taxon>
        <taxon>Serpentes</taxon>
        <taxon>Colubroidea</taxon>
        <taxon>Viperidae</taxon>
        <taxon>Crotalinae</taxon>
        <taxon>Crotalus</taxon>
    </lineage>
</organism>
<reference evidence="8 9" key="1">
    <citation type="journal article" date="2024" name="Proc. Natl. Acad. Sci. U.S.A.">
        <title>The genetic regulatory architecture and epigenomic basis for age-related changes in rattlesnake venom.</title>
        <authorList>
            <person name="Hogan M.P."/>
            <person name="Holding M.L."/>
            <person name="Nystrom G.S."/>
            <person name="Colston T.J."/>
            <person name="Bartlett D.A."/>
            <person name="Mason A.J."/>
            <person name="Ellsworth S.A."/>
            <person name="Rautsaw R.M."/>
            <person name="Lawrence K.C."/>
            <person name="Strickland J.L."/>
            <person name="He B."/>
            <person name="Fraser P."/>
            <person name="Margres M.J."/>
            <person name="Gilbert D.M."/>
            <person name="Gibbs H.L."/>
            <person name="Parkinson C.L."/>
            <person name="Rokyta D.R."/>
        </authorList>
    </citation>
    <scope>NUCLEOTIDE SEQUENCE [LARGE SCALE GENOMIC DNA]</scope>
    <source>
        <strain evidence="8">DRR0105</strain>
    </source>
</reference>
<evidence type="ECO:0000256" key="1">
    <source>
        <dbReference type="ARBA" id="ARBA00022723"/>
    </source>
</evidence>
<feature type="compositionally biased region" description="Basic and acidic residues" evidence="5">
    <location>
        <begin position="257"/>
        <end position="267"/>
    </location>
</feature>
<dbReference type="SMART" id="SM00249">
    <property type="entry name" value="PHD"/>
    <property type="match status" value="1"/>
</dbReference>
<feature type="region of interest" description="Disordered" evidence="5">
    <location>
        <begin position="305"/>
        <end position="391"/>
    </location>
</feature>
<keyword evidence="2 4" id="KW-0863">Zinc-finger</keyword>
<dbReference type="GO" id="GO:0005634">
    <property type="term" value="C:nucleus"/>
    <property type="evidence" value="ECO:0007669"/>
    <property type="project" value="TreeGrafter"/>
</dbReference>
<dbReference type="InterPro" id="IPR012921">
    <property type="entry name" value="SPOC_C"/>
</dbReference>
<evidence type="ECO:0000256" key="2">
    <source>
        <dbReference type="ARBA" id="ARBA00022771"/>
    </source>
</evidence>
<feature type="region of interest" description="Disordered" evidence="5">
    <location>
        <begin position="1074"/>
        <end position="1095"/>
    </location>
</feature>
<proteinExistence type="predicted"/>
<evidence type="ECO:0000313" key="9">
    <source>
        <dbReference type="Proteomes" id="UP001474421"/>
    </source>
</evidence>
<feature type="domain" description="TFIIS central" evidence="7">
    <location>
        <begin position="393"/>
        <end position="512"/>
    </location>
</feature>
<dbReference type="InterPro" id="IPR001965">
    <property type="entry name" value="Znf_PHD"/>
</dbReference>
<feature type="compositionally biased region" description="Polar residues" evidence="5">
    <location>
        <begin position="269"/>
        <end position="281"/>
    </location>
</feature>
<feature type="region of interest" description="Disordered" evidence="5">
    <location>
        <begin position="257"/>
        <end position="289"/>
    </location>
</feature>
<evidence type="ECO:0000313" key="8">
    <source>
        <dbReference type="EMBL" id="KAK9411343.1"/>
    </source>
</evidence>
<gene>
    <name evidence="8" type="ORF">NXF25_002518</name>
</gene>
<dbReference type="InterPro" id="IPR019786">
    <property type="entry name" value="Zinc_finger_PHD-type_CS"/>
</dbReference>
<dbReference type="EMBL" id="JAOTOJ010000001">
    <property type="protein sequence ID" value="KAK9411343.1"/>
    <property type="molecule type" value="Genomic_DNA"/>
</dbReference>
<keyword evidence="1" id="KW-0479">Metal-binding</keyword>
<feature type="compositionally biased region" description="Basic and acidic residues" evidence="5">
    <location>
        <begin position="333"/>
        <end position="344"/>
    </location>
</feature>
<dbReference type="PANTHER" id="PTHR11477:SF10">
    <property type="entry name" value="PHD FINGER PROTEIN 3"/>
    <property type="match status" value="1"/>
</dbReference>
<dbReference type="Gene3D" id="3.30.40.10">
    <property type="entry name" value="Zinc/RING finger domain, C3HC4 (zinc finger)"/>
    <property type="match status" value="1"/>
</dbReference>
<keyword evidence="9" id="KW-1185">Reference proteome</keyword>
<dbReference type="SUPFAM" id="SSF57903">
    <property type="entry name" value="FYVE/PHD zinc finger"/>
    <property type="match status" value="1"/>
</dbReference>
<feature type="compositionally biased region" description="Polar residues" evidence="5">
    <location>
        <begin position="345"/>
        <end position="357"/>
    </location>
</feature>
<dbReference type="InterPro" id="IPR003618">
    <property type="entry name" value="TFIIS_cen_dom"/>
</dbReference>
<dbReference type="InterPro" id="IPR019787">
    <property type="entry name" value="Znf_PHD-finger"/>
</dbReference>
<protein>
    <submittedName>
        <fullName evidence="8">PHD finger protein 3</fullName>
    </submittedName>
</protein>
<dbReference type="Proteomes" id="UP001474421">
    <property type="component" value="Unassembled WGS sequence"/>
</dbReference>
<feature type="domain" description="PHD-type" evidence="6">
    <location>
        <begin position="178"/>
        <end position="233"/>
    </location>
</feature>
<dbReference type="Pfam" id="PF07744">
    <property type="entry name" value="SPOC"/>
    <property type="match status" value="1"/>
</dbReference>
<keyword evidence="3" id="KW-0862">Zinc</keyword>
<dbReference type="GO" id="GO:0006351">
    <property type="term" value="P:DNA-templated transcription"/>
    <property type="evidence" value="ECO:0007669"/>
    <property type="project" value="InterPro"/>
</dbReference>
<dbReference type="CDD" id="cd15638">
    <property type="entry name" value="PHD_PHF3"/>
    <property type="match status" value="1"/>
</dbReference>
<dbReference type="PANTHER" id="PTHR11477">
    <property type="entry name" value="TRANSCRIPTION FACTOR S-II ZINC FINGER DOMAIN-CONTAINING PROTEIN"/>
    <property type="match status" value="1"/>
</dbReference>
<dbReference type="PROSITE" id="PS50016">
    <property type="entry name" value="ZF_PHD_2"/>
    <property type="match status" value="1"/>
</dbReference>
<evidence type="ECO:0000256" key="3">
    <source>
        <dbReference type="ARBA" id="ARBA00022833"/>
    </source>
</evidence>
<dbReference type="InterPro" id="IPR013083">
    <property type="entry name" value="Znf_RING/FYVE/PHD"/>
</dbReference>
<feature type="region of interest" description="Disordered" evidence="5">
    <location>
        <begin position="1"/>
        <end position="150"/>
    </location>
</feature>
<dbReference type="SMART" id="SM00510">
    <property type="entry name" value="TFS2M"/>
    <property type="match status" value="1"/>
</dbReference>
<dbReference type="AlphaFoldDB" id="A0AAW1CBB1"/>
<feature type="compositionally biased region" description="Basic and acidic residues" evidence="5">
    <location>
        <begin position="19"/>
        <end position="30"/>
    </location>
</feature>
<dbReference type="GO" id="GO:0008270">
    <property type="term" value="F:zinc ion binding"/>
    <property type="evidence" value="ECO:0007669"/>
    <property type="project" value="UniProtKB-KW"/>
</dbReference>
<dbReference type="PROSITE" id="PS01359">
    <property type="entry name" value="ZF_PHD_1"/>
    <property type="match status" value="1"/>
</dbReference>
<accession>A0AAW1CBB1</accession>
<comment type="caution">
    <text evidence="8">The sequence shown here is derived from an EMBL/GenBank/DDBJ whole genome shotgun (WGS) entry which is preliminary data.</text>
</comment>
<feature type="compositionally biased region" description="Basic and acidic residues" evidence="5">
    <location>
        <begin position="305"/>
        <end position="315"/>
    </location>
</feature>
<sequence length="1127" mass="126331">MRTSCGKSIKSVGLDDIMDDRVKEPAHSTIDEGDLSSNRKLRDQMDGTSTKSPRKSPRLMNQDPVRSLRQSTLAKRSNSSPSVPTKKTVKSGPAQKGGLKQHDKGQAKQDNKNNNAEEDFKKIEPSCNDSSQLEETKEIPPSSSGTSEWVPSYNISTVKRESTELLFPSESKSVWIPSKQCGFCRKPHGNRFMVGCGRCDDWFHGDCVGLSLFQAQQMGEEDKEYVCIKCCAEEDKKPDSVDKNMLDANVKLETARENRSVECEKPGMSKQTFMGPQNKTPKQGEDSVKHKVKIFKRESSEGKAVLECKNSESKKGQQIPLKKTGQMSSIPRRASEDKFEKLNKDNVSCSSESTLKQGIQDKQEMKKKRTEKGTASNVHSPPASAAKPSVDQIRQSVKQSLKEILEKRLADSTLKIPEERAAKVANKIEKELFSFFRDTDSKYKNKYRSLIFNLKDPKNKILFKRVLKGEVTPDHLIRMSPEELASKELAAWRKRENRHTIEMIEKEQREVERRPITKITHKGEIEIESEAPVKEQEATIMEIQEPAPIKIVEKVEETEKVKEANESSSSDTTSQHKNHLFDLNCKICTGRMAPPSDDLSGKKVTVSIGVARKPSDNEADNIADALTSTTNILALELLEEDKELSNPAFASTSSSRSETPGTVESETLFLARLNFIWKGFINMPSVAKFVIKAYPISGSFESLTEDLPDSIQVGGRISPQTVWEYVEKIKALGTKELCVVRFTPVTEEDQISYTSLFAYFSSRKRYGVAANNMKQIKDLYIIPLGASDKIPHQLVPFDGPGIEVHRPNLLLGLIIRQKLKRQISAVANSTVTHAEESPENLQPEKKVLHKQRIKSQQCSTEDVTVNEPAVESIKLEPTKPLRTLLYLGFHIICPHRSFHLRALALLKVLSCLGLLYFTCQVTYPTLLDQLHQPLLSPRNHQDSQGLNIFIKTKMLEDPKGVTVTPGQAGRVLTWRGLSVGGRTINKGKGFIANLTTPKRAGTTGSWILKEVGTETEAQRKRGKEETGRKGIETKRGCGFHIAIRTLKANPHEKVEILKRRMFLEVKSTFTRKREKKIGNGQGSKTMKRTEKGITKTGTQVIGVKAKGERKKKKREKEGTVCLLVLNK</sequence>
<dbReference type="PROSITE" id="PS51321">
    <property type="entry name" value="TFIIS_CENTRAL"/>
    <property type="match status" value="1"/>
</dbReference>
<evidence type="ECO:0000256" key="4">
    <source>
        <dbReference type="PROSITE-ProRule" id="PRU00146"/>
    </source>
</evidence>
<dbReference type="Pfam" id="PF00628">
    <property type="entry name" value="PHD"/>
    <property type="match status" value="1"/>
</dbReference>
<evidence type="ECO:0000259" key="7">
    <source>
        <dbReference type="PROSITE" id="PS51321"/>
    </source>
</evidence>
<feature type="compositionally biased region" description="Basic and acidic residues" evidence="5">
    <location>
        <begin position="100"/>
        <end position="111"/>
    </location>
</feature>
<dbReference type="Gene3D" id="1.10.472.30">
    <property type="entry name" value="Transcription elongation factor S-II, central domain"/>
    <property type="match status" value="1"/>
</dbReference>
<dbReference type="SUPFAM" id="SSF46942">
    <property type="entry name" value="Elongation factor TFIIS domain 2"/>
    <property type="match status" value="1"/>
</dbReference>
<dbReference type="Pfam" id="PF07500">
    <property type="entry name" value="TFIIS_M"/>
    <property type="match status" value="1"/>
</dbReference>
<feature type="compositionally biased region" description="Polar residues" evidence="5">
    <location>
        <begin position="141"/>
        <end position="150"/>
    </location>
</feature>
<feature type="compositionally biased region" description="Polar residues" evidence="5">
    <location>
        <begin position="68"/>
        <end position="85"/>
    </location>
</feature>
<evidence type="ECO:0000256" key="5">
    <source>
        <dbReference type="SAM" id="MobiDB-lite"/>
    </source>
</evidence>
<name>A0AAW1CBB1_CROAD</name>
<dbReference type="InterPro" id="IPR011011">
    <property type="entry name" value="Znf_FYVE_PHD"/>
</dbReference>
<evidence type="ECO:0000259" key="6">
    <source>
        <dbReference type="PROSITE" id="PS50016"/>
    </source>
</evidence>